<reference evidence="5 6" key="1">
    <citation type="submission" date="2015-07" db="EMBL/GenBank/DDBJ databases">
        <title>Emmonsia species relationships and genome sequence.</title>
        <authorList>
            <person name="Cuomo C.A."/>
            <person name="Schwartz I.S."/>
            <person name="Kenyon C."/>
            <person name="de Hoog G.S."/>
            <person name="Govender N.P."/>
            <person name="Botha A."/>
            <person name="Moreno L."/>
            <person name="de Vries M."/>
            <person name="Munoz J.F."/>
            <person name="Stielow J.B."/>
        </authorList>
    </citation>
    <scope>NUCLEOTIDE SEQUENCE [LARGE SCALE GENOMIC DNA]</scope>
    <source>
        <strain evidence="5 6">CBS 136260</strain>
    </source>
</reference>
<keyword evidence="6" id="KW-1185">Reference proteome</keyword>
<dbReference type="PANTHER" id="PTHR45832">
    <property type="entry name" value="SERINE/THREONINE-PROTEIN KINASE SAMKA-RELATED-RELATED"/>
    <property type="match status" value="1"/>
</dbReference>
<name>A0A1B7NLE6_9EURO</name>
<dbReference type="AlphaFoldDB" id="A0A1B7NLE6"/>
<dbReference type="STRING" id="1658172.A0A1B7NLE6"/>
<dbReference type="EMBL" id="LGUA01002299">
    <property type="protein sequence ID" value="OAX77598.1"/>
    <property type="molecule type" value="Genomic_DNA"/>
</dbReference>
<dbReference type="Pfam" id="PF00069">
    <property type="entry name" value="Pkinase"/>
    <property type="match status" value="1"/>
</dbReference>
<organism evidence="5 6">
    <name type="scientific">Emergomyces africanus</name>
    <dbReference type="NCBI Taxonomy" id="1955775"/>
    <lineage>
        <taxon>Eukaryota</taxon>
        <taxon>Fungi</taxon>
        <taxon>Dikarya</taxon>
        <taxon>Ascomycota</taxon>
        <taxon>Pezizomycotina</taxon>
        <taxon>Eurotiomycetes</taxon>
        <taxon>Eurotiomycetidae</taxon>
        <taxon>Onygenales</taxon>
        <taxon>Ajellomycetaceae</taxon>
        <taxon>Emergomyces</taxon>
    </lineage>
</organism>
<dbReference type="InterPro" id="IPR051931">
    <property type="entry name" value="PAK3-like"/>
</dbReference>
<dbReference type="PROSITE" id="PS50011">
    <property type="entry name" value="PROTEIN_KINASE_DOM"/>
    <property type="match status" value="1"/>
</dbReference>
<dbReference type="GO" id="GO:0004672">
    <property type="term" value="F:protein kinase activity"/>
    <property type="evidence" value="ECO:0007669"/>
    <property type="project" value="InterPro"/>
</dbReference>
<feature type="domain" description="Protein kinase" evidence="4">
    <location>
        <begin position="6"/>
        <end position="305"/>
    </location>
</feature>
<keyword evidence="2" id="KW-0547">Nucleotide-binding</keyword>
<evidence type="ECO:0000259" key="4">
    <source>
        <dbReference type="PROSITE" id="PS50011"/>
    </source>
</evidence>
<keyword evidence="3" id="KW-0067">ATP-binding</keyword>
<protein>
    <submittedName>
        <fullName evidence="5">STE/STE20 protein kinase</fullName>
    </submittedName>
</protein>
<comment type="caution">
    <text evidence="5">The sequence shown here is derived from an EMBL/GenBank/DDBJ whole genome shotgun (WGS) entry which is preliminary data.</text>
</comment>
<evidence type="ECO:0000313" key="6">
    <source>
        <dbReference type="Proteomes" id="UP000091918"/>
    </source>
</evidence>
<evidence type="ECO:0000256" key="2">
    <source>
        <dbReference type="ARBA" id="ARBA00022741"/>
    </source>
</evidence>
<evidence type="ECO:0000256" key="1">
    <source>
        <dbReference type="ARBA" id="ARBA00008874"/>
    </source>
</evidence>
<comment type="similarity">
    <text evidence="1">Belongs to the protein kinase superfamily. STE Ser/Thr protein kinase family. STE20 subfamily.</text>
</comment>
<dbReference type="OrthoDB" id="5979581at2759"/>
<dbReference type="GO" id="GO:0005524">
    <property type="term" value="F:ATP binding"/>
    <property type="evidence" value="ECO:0007669"/>
    <property type="project" value="UniProtKB-KW"/>
</dbReference>
<gene>
    <name evidence="5" type="ORF">ACJ72_08103</name>
</gene>
<keyword evidence="5" id="KW-0418">Kinase</keyword>
<dbReference type="InterPro" id="IPR000719">
    <property type="entry name" value="Prot_kinase_dom"/>
</dbReference>
<dbReference type="PANTHER" id="PTHR45832:SF22">
    <property type="entry name" value="SERINE_THREONINE-PROTEIN KINASE SAMKA-RELATED"/>
    <property type="match status" value="1"/>
</dbReference>
<evidence type="ECO:0000313" key="5">
    <source>
        <dbReference type="EMBL" id="OAX77598.1"/>
    </source>
</evidence>
<keyword evidence="5" id="KW-0808">Transferase</keyword>
<accession>A0A1B7NLE6</accession>
<sequence>MSLPFLFSVGQQLRGAKGTYQITKQLSENIYFALNQHNRLVVVKSVQGHWRLQNERDVLKRFQTRSSYLRPLLDEIEDPAEPPTIILRHADDDLTRAAKKQRLTRQEIKYVARNVLEALRVLHEDGYVHTGINILINYGSGETRFSKVELADCGGVVGEHSEFAKKGIITGTSVFRAPEVHLELPWGTASDIWSFGVTLINQIWGLNFHLFEPQNTEAEQSYDLRVLMKQHEWFGPFPQSMKEIVDEGADKIIAYIYAKVERVGAFIYLKEREISDADKAFVLRIMKLDPRDRPTAVELLNDEWFNEKSERTVGWYSKEQWVKLQETS</sequence>
<dbReference type="Gene3D" id="1.10.510.10">
    <property type="entry name" value="Transferase(Phosphotransferase) domain 1"/>
    <property type="match status" value="1"/>
</dbReference>
<dbReference type="InterPro" id="IPR011009">
    <property type="entry name" value="Kinase-like_dom_sf"/>
</dbReference>
<dbReference type="Proteomes" id="UP000091918">
    <property type="component" value="Unassembled WGS sequence"/>
</dbReference>
<proteinExistence type="inferred from homology"/>
<dbReference type="SMART" id="SM00220">
    <property type="entry name" value="S_TKc"/>
    <property type="match status" value="1"/>
</dbReference>
<evidence type="ECO:0000256" key="3">
    <source>
        <dbReference type="ARBA" id="ARBA00022840"/>
    </source>
</evidence>
<dbReference type="SUPFAM" id="SSF56112">
    <property type="entry name" value="Protein kinase-like (PK-like)"/>
    <property type="match status" value="1"/>
</dbReference>